<organism evidence="1 2">
    <name type="scientific">Alcaligenes pakistanensis</name>
    <dbReference type="NCBI Taxonomy" id="1482717"/>
    <lineage>
        <taxon>Bacteria</taxon>
        <taxon>Pseudomonadati</taxon>
        <taxon>Pseudomonadota</taxon>
        <taxon>Betaproteobacteria</taxon>
        <taxon>Burkholderiales</taxon>
        <taxon>Alcaligenaceae</taxon>
        <taxon>Alcaligenes</taxon>
    </lineage>
</organism>
<gene>
    <name evidence="1" type="ORF">GCM10010096_19770</name>
</gene>
<keyword evidence="2" id="KW-1185">Reference proteome</keyword>
<accession>A0A8H9IJ97</accession>
<comment type="caution">
    <text evidence="1">The sequence shown here is derived from an EMBL/GenBank/DDBJ whole genome shotgun (WGS) entry which is preliminary data.</text>
</comment>
<proteinExistence type="predicted"/>
<name>A0A8H9IJ97_9BURK</name>
<dbReference type="AlphaFoldDB" id="A0A8H9IJ97"/>
<dbReference type="EMBL" id="BMZN01000003">
    <property type="protein sequence ID" value="GHC48276.1"/>
    <property type="molecule type" value="Genomic_DNA"/>
</dbReference>
<dbReference type="RefSeq" id="WP_189392399.1">
    <property type="nucleotide sequence ID" value="NZ_BMZN01000003.1"/>
</dbReference>
<dbReference type="Proteomes" id="UP000608923">
    <property type="component" value="Unassembled WGS sequence"/>
</dbReference>
<sequence>MLDACPNWSTDISWGLVQDYMLNPEPGMSTQQAWLAFFKEYQNRILWGSDVVIFTRNRFESDPPTSVQPGGVMSPDQYHADLSKMKGFLDELPVAIGNKIRYENYVRLFNRARFSVRAWERENADQSIWDIATPAHP</sequence>
<evidence type="ECO:0000313" key="1">
    <source>
        <dbReference type="EMBL" id="GHC48276.1"/>
    </source>
</evidence>
<reference evidence="2" key="1">
    <citation type="journal article" date="2019" name="Int. J. Syst. Evol. Microbiol.">
        <title>The Global Catalogue of Microorganisms (GCM) 10K type strain sequencing project: providing services to taxonomists for standard genome sequencing and annotation.</title>
        <authorList>
            <consortium name="The Broad Institute Genomics Platform"/>
            <consortium name="The Broad Institute Genome Sequencing Center for Infectious Disease"/>
            <person name="Wu L."/>
            <person name="Ma J."/>
        </authorList>
    </citation>
    <scope>NUCLEOTIDE SEQUENCE [LARGE SCALE GENOMIC DNA]</scope>
    <source>
        <strain evidence="2">KCTC 42083</strain>
    </source>
</reference>
<protein>
    <submittedName>
        <fullName evidence="1">Uncharacterized protein</fullName>
    </submittedName>
</protein>
<evidence type="ECO:0000313" key="2">
    <source>
        <dbReference type="Proteomes" id="UP000608923"/>
    </source>
</evidence>
<dbReference type="Gene3D" id="3.20.20.140">
    <property type="entry name" value="Metal-dependent hydrolases"/>
    <property type="match status" value="1"/>
</dbReference>